<dbReference type="Pfam" id="PF00535">
    <property type="entry name" value="Glycos_transf_2"/>
    <property type="match status" value="1"/>
</dbReference>
<dbReference type="PANTHER" id="PTHR22916">
    <property type="entry name" value="GLYCOSYLTRANSFERASE"/>
    <property type="match status" value="1"/>
</dbReference>
<dbReference type="InterPro" id="IPR001173">
    <property type="entry name" value="Glyco_trans_2-like"/>
</dbReference>
<dbReference type="AlphaFoldDB" id="A0A1I4JNF8"/>
<gene>
    <name evidence="2" type="ORF">SAMN05192568_1008140</name>
</gene>
<name>A0A1I4JNF8_9HYPH</name>
<dbReference type="OrthoDB" id="9816424at2"/>
<reference evidence="3" key="1">
    <citation type="submission" date="2016-10" db="EMBL/GenBank/DDBJ databases">
        <authorList>
            <person name="Varghese N."/>
            <person name="Submissions S."/>
        </authorList>
    </citation>
    <scope>NUCLEOTIDE SEQUENCE [LARGE SCALE GENOMIC DNA]</scope>
    <source>
        <strain evidence="3">BL36</strain>
    </source>
</reference>
<dbReference type="RefSeq" id="WP_092039749.1">
    <property type="nucleotide sequence ID" value="NZ_FOTK01000008.1"/>
</dbReference>
<evidence type="ECO:0000259" key="1">
    <source>
        <dbReference type="Pfam" id="PF00535"/>
    </source>
</evidence>
<keyword evidence="2" id="KW-0808">Transferase</keyword>
<dbReference type="EMBL" id="FOTK01000008">
    <property type="protein sequence ID" value="SFL67666.1"/>
    <property type="molecule type" value="Genomic_DNA"/>
</dbReference>
<sequence>MAQPLVSIIVPTLSRLELLVQTIRSIILQDCTNIEVIISDNYSKDNTSNFLSQLEDSRFKVITRKFTLPLETNVNDAARHASGKYLLILSDDDLIPNNYISTMVSAFEADDAVQVGLGRRVLIDGESKILHQAAPLSAASYVEPAETWLTQYFASSSAHNHINTVFSTFYRRSEWLNSGVQPALSASFFADTIPFVGVNSSKSKVFYSPDAVFLYRMHQNQGSRQVGSVGKQTYLGMFQFFERLKPALGDFSTSDMFLKSIIKYILMMFFGSCAQFVAEEAIKEPDLYEIFWGYLKDMPHPAARSTGPLHADLVTKQRSASNIVQA</sequence>
<dbReference type="GO" id="GO:0016758">
    <property type="term" value="F:hexosyltransferase activity"/>
    <property type="evidence" value="ECO:0007669"/>
    <property type="project" value="UniProtKB-ARBA"/>
</dbReference>
<dbReference type="CDD" id="cd00761">
    <property type="entry name" value="Glyco_tranf_GTA_type"/>
    <property type="match status" value="1"/>
</dbReference>
<dbReference type="Proteomes" id="UP000199048">
    <property type="component" value="Unassembled WGS sequence"/>
</dbReference>
<proteinExistence type="predicted"/>
<dbReference type="SUPFAM" id="SSF53448">
    <property type="entry name" value="Nucleotide-diphospho-sugar transferases"/>
    <property type="match status" value="1"/>
</dbReference>
<feature type="domain" description="Glycosyltransferase 2-like" evidence="1">
    <location>
        <begin position="7"/>
        <end position="143"/>
    </location>
</feature>
<dbReference type="Gene3D" id="3.90.550.10">
    <property type="entry name" value="Spore Coat Polysaccharide Biosynthesis Protein SpsA, Chain A"/>
    <property type="match status" value="1"/>
</dbReference>
<accession>A0A1I4JNF8</accession>
<organism evidence="2 3">
    <name type="scientific">Methylobacterium pseudosasicola</name>
    <dbReference type="NCBI Taxonomy" id="582667"/>
    <lineage>
        <taxon>Bacteria</taxon>
        <taxon>Pseudomonadati</taxon>
        <taxon>Pseudomonadota</taxon>
        <taxon>Alphaproteobacteria</taxon>
        <taxon>Hyphomicrobiales</taxon>
        <taxon>Methylobacteriaceae</taxon>
        <taxon>Methylobacterium</taxon>
    </lineage>
</organism>
<evidence type="ECO:0000313" key="2">
    <source>
        <dbReference type="EMBL" id="SFL67666.1"/>
    </source>
</evidence>
<dbReference type="PANTHER" id="PTHR22916:SF3">
    <property type="entry name" value="UDP-GLCNAC:BETAGAL BETA-1,3-N-ACETYLGLUCOSAMINYLTRANSFERASE-LIKE PROTEIN 1"/>
    <property type="match status" value="1"/>
</dbReference>
<keyword evidence="3" id="KW-1185">Reference proteome</keyword>
<protein>
    <submittedName>
        <fullName evidence="2">Glycosyl transferase family 2</fullName>
    </submittedName>
</protein>
<evidence type="ECO:0000313" key="3">
    <source>
        <dbReference type="Proteomes" id="UP000199048"/>
    </source>
</evidence>
<dbReference type="InterPro" id="IPR029044">
    <property type="entry name" value="Nucleotide-diphossugar_trans"/>
</dbReference>
<dbReference type="STRING" id="582667.SAMN05192568_1008140"/>